<organism evidence="3 4">
    <name type="scientific">Metarhizium rileyi (strain RCEF 4871)</name>
    <name type="common">Nomuraea rileyi</name>
    <dbReference type="NCBI Taxonomy" id="1649241"/>
    <lineage>
        <taxon>Eukaryota</taxon>
        <taxon>Fungi</taxon>
        <taxon>Dikarya</taxon>
        <taxon>Ascomycota</taxon>
        <taxon>Pezizomycotina</taxon>
        <taxon>Sordariomycetes</taxon>
        <taxon>Hypocreomycetidae</taxon>
        <taxon>Hypocreales</taxon>
        <taxon>Clavicipitaceae</taxon>
        <taxon>Metarhizium</taxon>
    </lineage>
</organism>
<dbReference type="STRING" id="1081105.A0A167EBM7"/>
<dbReference type="Gene3D" id="3.90.1200.10">
    <property type="match status" value="1"/>
</dbReference>
<dbReference type="InterPro" id="IPR002575">
    <property type="entry name" value="Aminoglycoside_PTrfase"/>
</dbReference>
<feature type="domain" description="Aminoglycoside phosphotransferase" evidence="2">
    <location>
        <begin position="45"/>
        <end position="231"/>
    </location>
</feature>
<dbReference type="SUPFAM" id="SSF56112">
    <property type="entry name" value="Protein kinase-like (PK-like)"/>
    <property type="match status" value="1"/>
</dbReference>
<keyword evidence="4" id="KW-1185">Reference proteome</keyword>
<dbReference type="Proteomes" id="UP000243498">
    <property type="component" value="Unassembled WGS sequence"/>
</dbReference>
<dbReference type="EMBL" id="AZHC01000011">
    <property type="protein sequence ID" value="OAA43642.1"/>
    <property type="molecule type" value="Genomic_DNA"/>
</dbReference>
<name>A0A167EBM7_METRR</name>
<evidence type="ECO:0000256" key="1">
    <source>
        <dbReference type="SAM" id="SignalP"/>
    </source>
</evidence>
<feature type="signal peptide" evidence="1">
    <location>
        <begin position="1"/>
        <end position="18"/>
    </location>
</feature>
<dbReference type="OrthoDB" id="8300194at2759"/>
<proteinExistence type="predicted"/>
<evidence type="ECO:0000313" key="3">
    <source>
        <dbReference type="EMBL" id="OAA43642.1"/>
    </source>
</evidence>
<sequence length="318" mass="35949">MALSIGSLLPLRLRLWLGKLLFRPLGPSVVRVSWHRVIKGPCDPPEVEAMQYVASHTTIPVPRIYAVHTTGKGLIYIEMAYVPGQDLHSAWSRLSVSELDTICADLAQHISSLRVLQPPAPDVVSSALQNPAYDGRIGARFYGPISHKEFHSLARGHLRMDDVAPFLGEDVVKVHTSCYRTCFTHADLAPRNIIVRNGRLAAIVDWAYAGWYPEYWEFTKAHYTCFFGHGWDDYLRSVLPCYEMELRAERTLWRRLPEPGTTTSMYREGVRYQNPGSNPSAAWLKARIGRQMKDLWSLALSRGNYGTVVNAADHEDVM</sequence>
<gene>
    <name evidence="3" type="ORF">NOR_04217</name>
</gene>
<evidence type="ECO:0000313" key="4">
    <source>
        <dbReference type="Proteomes" id="UP000243498"/>
    </source>
</evidence>
<evidence type="ECO:0000259" key="2">
    <source>
        <dbReference type="Pfam" id="PF01636"/>
    </source>
</evidence>
<dbReference type="InterPro" id="IPR051678">
    <property type="entry name" value="AGP_Transferase"/>
</dbReference>
<dbReference type="Pfam" id="PF01636">
    <property type="entry name" value="APH"/>
    <property type="match status" value="1"/>
</dbReference>
<protein>
    <submittedName>
        <fullName evidence="3">Protein kinase-like domain protein</fullName>
    </submittedName>
</protein>
<dbReference type="PANTHER" id="PTHR21310">
    <property type="entry name" value="AMINOGLYCOSIDE PHOSPHOTRANSFERASE-RELATED-RELATED"/>
    <property type="match status" value="1"/>
</dbReference>
<feature type="chain" id="PRO_5007885673" evidence="1">
    <location>
        <begin position="19"/>
        <end position="318"/>
    </location>
</feature>
<dbReference type="AlphaFoldDB" id="A0A167EBM7"/>
<dbReference type="PANTHER" id="PTHR21310:SF15">
    <property type="entry name" value="AMINOGLYCOSIDE PHOSPHOTRANSFERASE DOMAIN-CONTAINING PROTEIN"/>
    <property type="match status" value="1"/>
</dbReference>
<accession>A0A167EBM7</accession>
<dbReference type="InterPro" id="IPR011009">
    <property type="entry name" value="Kinase-like_dom_sf"/>
</dbReference>
<dbReference type="CDD" id="cd05120">
    <property type="entry name" value="APH_ChoK_like"/>
    <property type="match status" value="1"/>
</dbReference>
<keyword evidence="1" id="KW-0732">Signal</keyword>
<dbReference type="OMA" id="IKGPCQL"/>
<comment type="caution">
    <text evidence="3">The sequence shown here is derived from an EMBL/GenBank/DDBJ whole genome shotgun (WGS) entry which is preliminary data.</text>
</comment>
<reference evidence="3 4" key="1">
    <citation type="journal article" date="2016" name="Genome Biol. Evol.">
        <title>Divergent and convergent evolution of fungal pathogenicity.</title>
        <authorList>
            <person name="Shang Y."/>
            <person name="Xiao G."/>
            <person name="Zheng P."/>
            <person name="Cen K."/>
            <person name="Zhan S."/>
            <person name="Wang C."/>
        </authorList>
    </citation>
    <scope>NUCLEOTIDE SEQUENCE [LARGE SCALE GENOMIC DNA]</scope>
    <source>
        <strain evidence="3 4">RCEF 4871</strain>
    </source>
</reference>